<feature type="compositionally biased region" description="Low complexity" evidence="1">
    <location>
        <begin position="53"/>
        <end position="65"/>
    </location>
</feature>
<dbReference type="AlphaFoldDB" id="A0A5N5I2W4"/>
<dbReference type="Proteomes" id="UP000327157">
    <property type="component" value="Unassembled WGS sequence"/>
</dbReference>
<proteinExistence type="predicted"/>
<feature type="region of interest" description="Disordered" evidence="1">
    <location>
        <begin position="1"/>
        <end position="81"/>
    </location>
</feature>
<name>A0A5N5I2W4_9ROSA</name>
<protein>
    <submittedName>
        <fullName evidence="2">Uncharacterized protein</fullName>
    </submittedName>
</protein>
<evidence type="ECO:0000313" key="3">
    <source>
        <dbReference type="Proteomes" id="UP000327157"/>
    </source>
</evidence>
<keyword evidence="3" id="KW-1185">Reference proteome</keyword>
<accession>A0A5N5I2W4</accession>
<dbReference type="EMBL" id="SMOL01000097">
    <property type="protein sequence ID" value="KAB2634098.1"/>
    <property type="molecule type" value="Genomic_DNA"/>
</dbReference>
<feature type="compositionally biased region" description="Basic and acidic residues" evidence="1">
    <location>
        <begin position="10"/>
        <end position="31"/>
    </location>
</feature>
<evidence type="ECO:0000313" key="2">
    <source>
        <dbReference type="EMBL" id="KAB2634098.1"/>
    </source>
</evidence>
<sequence length="81" mass="9077">MDFTSGRVGMVRENHMGRQDFRERGRGHEQATKGGSARRGKRRGEIPSHSLFGKSGQSKKSQSSKNIDRDGNGDEDWSRIS</sequence>
<reference evidence="2 3" key="1">
    <citation type="submission" date="2019-09" db="EMBL/GenBank/DDBJ databases">
        <authorList>
            <person name="Ou C."/>
        </authorList>
    </citation>
    <scope>NUCLEOTIDE SEQUENCE [LARGE SCALE GENOMIC DNA]</scope>
    <source>
        <strain evidence="2">S2</strain>
        <tissue evidence="2">Leaf</tissue>
    </source>
</reference>
<reference evidence="2 3" key="2">
    <citation type="submission" date="2019-11" db="EMBL/GenBank/DDBJ databases">
        <title>A de novo genome assembly of a pear dwarfing rootstock.</title>
        <authorList>
            <person name="Wang F."/>
            <person name="Wang J."/>
            <person name="Li S."/>
            <person name="Zhang Y."/>
            <person name="Fang M."/>
            <person name="Ma L."/>
            <person name="Zhao Y."/>
            <person name="Jiang S."/>
        </authorList>
    </citation>
    <scope>NUCLEOTIDE SEQUENCE [LARGE SCALE GENOMIC DNA]</scope>
    <source>
        <strain evidence="2">S2</strain>
        <tissue evidence="2">Leaf</tissue>
    </source>
</reference>
<feature type="compositionally biased region" description="Basic and acidic residues" evidence="1">
    <location>
        <begin position="66"/>
        <end position="81"/>
    </location>
</feature>
<comment type="caution">
    <text evidence="2">The sequence shown here is derived from an EMBL/GenBank/DDBJ whole genome shotgun (WGS) entry which is preliminary data.</text>
</comment>
<gene>
    <name evidence="2" type="ORF">D8674_040226</name>
</gene>
<organism evidence="2 3">
    <name type="scientific">Pyrus ussuriensis x Pyrus communis</name>
    <dbReference type="NCBI Taxonomy" id="2448454"/>
    <lineage>
        <taxon>Eukaryota</taxon>
        <taxon>Viridiplantae</taxon>
        <taxon>Streptophyta</taxon>
        <taxon>Embryophyta</taxon>
        <taxon>Tracheophyta</taxon>
        <taxon>Spermatophyta</taxon>
        <taxon>Magnoliopsida</taxon>
        <taxon>eudicotyledons</taxon>
        <taxon>Gunneridae</taxon>
        <taxon>Pentapetalae</taxon>
        <taxon>rosids</taxon>
        <taxon>fabids</taxon>
        <taxon>Rosales</taxon>
        <taxon>Rosaceae</taxon>
        <taxon>Amygdaloideae</taxon>
        <taxon>Maleae</taxon>
        <taxon>Pyrus</taxon>
    </lineage>
</organism>
<evidence type="ECO:0000256" key="1">
    <source>
        <dbReference type="SAM" id="MobiDB-lite"/>
    </source>
</evidence>